<comment type="caution">
    <text evidence="1">The sequence shown here is derived from an EMBL/GenBank/DDBJ whole genome shotgun (WGS) entry which is preliminary data.</text>
</comment>
<evidence type="ECO:0000313" key="2">
    <source>
        <dbReference type="Proteomes" id="UP001607302"/>
    </source>
</evidence>
<accession>A0ABD2AC49</accession>
<proteinExistence type="predicted"/>
<name>A0ABD2AC49_VESSQ</name>
<dbReference type="EMBL" id="JAUDFV010000152">
    <property type="protein sequence ID" value="KAL2718184.1"/>
    <property type="molecule type" value="Genomic_DNA"/>
</dbReference>
<organism evidence="1 2">
    <name type="scientific">Vespula squamosa</name>
    <name type="common">Southern yellow jacket</name>
    <name type="synonym">Wasp</name>
    <dbReference type="NCBI Taxonomy" id="30214"/>
    <lineage>
        <taxon>Eukaryota</taxon>
        <taxon>Metazoa</taxon>
        <taxon>Ecdysozoa</taxon>
        <taxon>Arthropoda</taxon>
        <taxon>Hexapoda</taxon>
        <taxon>Insecta</taxon>
        <taxon>Pterygota</taxon>
        <taxon>Neoptera</taxon>
        <taxon>Endopterygota</taxon>
        <taxon>Hymenoptera</taxon>
        <taxon>Apocrita</taxon>
        <taxon>Aculeata</taxon>
        <taxon>Vespoidea</taxon>
        <taxon>Vespidae</taxon>
        <taxon>Vespinae</taxon>
        <taxon>Vespula</taxon>
    </lineage>
</organism>
<keyword evidence="2" id="KW-1185">Reference proteome</keyword>
<protein>
    <submittedName>
        <fullName evidence="1">Uncharacterized protein</fullName>
    </submittedName>
</protein>
<reference evidence="1 2" key="1">
    <citation type="journal article" date="2024" name="Ann. Entomol. Soc. Am.">
        <title>Genomic analyses of the southern and eastern yellowjacket wasps (Hymenoptera: Vespidae) reveal evolutionary signatures of social life.</title>
        <authorList>
            <person name="Catto M.A."/>
            <person name="Caine P.B."/>
            <person name="Orr S.E."/>
            <person name="Hunt B.G."/>
            <person name="Goodisman M.A.D."/>
        </authorList>
    </citation>
    <scope>NUCLEOTIDE SEQUENCE [LARGE SCALE GENOMIC DNA]</scope>
    <source>
        <strain evidence="1">233</strain>
        <tissue evidence="1">Head and thorax</tissue>
    </source>
</reference>
<dbReference type="AlphaFoldDB" id="A0ABD2AC49"/>
<evidence type="ECO:0000313" key="1">
    <source>
        <dbReference type="EMBL" id="KAL2718184.1"/>
    </source>
</evidence>
<gene>
    <name evidence="1" type="ORF">V1478_012060</name>
</gene>
<sequence length="95" mass="11464">MRLTLATSESCGNSFSKHLILHLKINNLLYNYFLKDAHYLWFYNDEINLGLRFFEFLKNLFSLKKITLKILFENKLNFEIAVAMYINYNKLIFKQ</sequence>
<dbReference type="Proteomes" id="UP001607302">
    <property type="component" value="Unassembled WGS sequence"/>
</dbReference>